<accession>A0A1X7VK49</accession>
<sequence length="105" mass="12301">VVIDELHLMFRITDILIRNLIWIAKAHDSRDIAAKSSTKHIDLVAQSITSCGVTYRIWSSKCKRDELEWTSLRGSDRKKLLHKLPAKFTEIFNEELGRKLMKHWV</sequence>
<protein>
    <submittedName>
        <fullName evidence="1">Uncharacterized protein</fullName>
    </submittedName>
</protein>
<dbReference type="EnsemblMetazoa" id="Aqu2.1.40309_001">
    <property type="protein sequence ID" value="Aqu2.1.40309_001"/>
    <property type="gene ID" value="Aqu2.1.40309"/>
</dbReference>
<name>A0A1X7VK49_AMPQE</name>
<reference evidence="1" key="1">
    <citation type="submission" date="2017-05" db="UniProtKB">
        <authorList>
            <consortium name="EnsemblMetazoa"/>
        </authorList>
    </citation>
    <scope>IDENTIFICATION</scope>
</reference>
<dbReference type="InParanoid" id="A0A1X7VK49"/>
<dbReference type="AlphaFoldDB" id="A0A1X7VK49"/>
<organism evidence="1">
    <name type="scientific">Amphimedon queenslandica</name>
    <name type="common">Sponge</name>
    <dbReference type="NCBI Taxonomy" id="400682"/>
    <lineage>
        <taxon>Eukaryota</taxon>
        <taxon>Metazoa</taxon>
        <taxon>Porifera</taxon>
        <taxon>Demospongiae</taxon>
        <taxon>Heteroscleromorpha</taxon>
        <taxon>Haplosclerida</taxon>
        <taxon>Niphatidae</taxon>
        <taxon>Amphimedon</taxon>
    </lineage>
</organism>
<evidence type="ECO:0000313" key="1">
    <source>
        <dbReference type="EnsemblMetazoa" id="Aqu2.1.40309_001"/>
    </source>
</evidence>
<proteinExistence type="predicted"/>